<organism evidence="1 2">
    <name type="scientific">Kroppenstedtia guangzhouensis</name>
    <dbReference type="NCBI Taxonomy" id="1274356"/>
    <lineage>
        <taxon>Bacteria</taxon>
        <taxon>Bacillati</taxon>
        <taxon>Bacillota</taxon>
        <taxon>Bacilli</taxon>
        <taxon>Bacillales</taxon>
        <taxon>Thermoactinomycetaceae</taxon>
        <taxon>Kroppenstedtia</taxon>
    </lineage>
</organism>
<evidence type="ECO:0000313" key="2">
    <source>
        <dbReference type="Proteomes" id="UP000617979"/>
    </source>
</evidence>
<protein>
    <submittedName>
        <fullName evidence="1">Uncharacterized protein</fullName>
    </submittedName>
</protein>
<dbReference type="EMBL" id="BMEX01000021">
    <property type="protein sequence ID" value="GGA56519.1"/>
    <property type="molecule type" value="Genomic_DNA"/>
</dbReference>
<dbReference type="Proteomes" id="UP000617979">
    <property type="component" value="Unassembled WGS sequence"/>
</dbReference>
<accession>A0ABQ1H2H6</accession>
<keyword evidence="2" id="KW-1185">Reference proteome</keyword>
<evidence type="ECO:0000313" key="1">
    <source>
        <dbReference type="EMBL" id="GGA56519.1"/>
    </source>
</evidence>
<reference evidence="2" key="1">
    <citation type="journal article" date="2019" name="Int. J. Syst. Evol. Microbiol.">
        <title>The Global Catalogue of Microorganisms (GCM) 10K type strain sequencing project: providing services to taxonomists for standard genome sequencing and annotation.</title>
        <authorList>
            <consortium name="The Broad Institute Genomics Platform"/>
            <consortium name="The Broad Institute Genome Sequencing Center for Infectious Disease"/>
            <person name="Wu L."/>
            <person name="Ma J."/>
        </authorList>
    </citation>
    <scope>NUCLEOTIDE SEQUENCE [LARGE SCALE GENOMIC DNA]</scope>
    <source>
        <strain evidence="2">CGMCC 1.12404</strain>
    </source>
</reference>
<gene>
    <name evidence="1" type="ORF">GCM10007416_32150</name>
</gene>
<comment type="caution">
    <text evidence="1">The sequence shown here is derived from an EMBL/GenBank/DDBJ whole genome shotgun (WGS) entry which is preliminary data.</text>
</comment>
<proteinExistence type="predicted"/>
<name>A0ABQ1H2H6_9BACL</name>
<sequence>MLVPQAAKVEGEDRVICIYKRGIASVIVAGKPPFMSKQSTKGVLMWQMSCARVAGVIMFRNLGIGGQPAC</sequence>